<protein>
    <submittedName>
        <fullName evidence="3">Uncharacterized protein</fullName>
    </submittedName>
</protein>
<organism evidence="3 4">
    <name type="scientific">Abeliophyllum distichum</name>
    <dbReference type="NCBI Taxonomy" id="126358"/>
    <lineage>
        <taxon>Eukaryota</taxon>
        <taxon>Viridiplantae</taxon>
        <taxon>Streptophyta</taxon>
        <taxon>Embryophyta</taxon>
        <taxon>Tracheophyta</taxon>
        <taxon>Spermatophyta</taxon>
        <taxon>Magnoliopsida</taxon>
        <taxon>eudicotyledons</taxon>
        <taxon>Gunneridae</taxon>
        <taxon>Pentapetalae</taxon>
        <taxon>asterids</taxon>
        <taxon>lamiids</taxon>
        <taxon>Lamiales</taxon>
        <taxon>Oleaceae</taxon>
        <taxon>Forsythieae</taxon>
        <taxon>Abeliophyllum</taxon>
    </lineage>
</organism>
<evidence type="ECO:0000256" key="1">
    <source>
        <dbReference type="SAM" id="Coils"/>
    </source>
</evidence>
<evidence type="ECO:0000313" key="4">
    <source>
        <dbReference type="Proteomes" id="UP001604336"/>
    </source>
</evidence>
<dbReference type="EMBL" id="JBFOLK010000002">
    <property type="protein sequence ID" value="KAL2532281.1"/>
    <property type="molecule type" value="Genomic_DNA"/>
</dbReference>
<feature type="region of interest" description="Disordered" evidence="2">
    <location>
        <begin position="28"/>
        <end position="50"/>
    </location>
</feature>
<dbReference type="Proteomes" id="UP001604336">
    <property type="component" value="Unassembled WGS sequence"/>
</dbReference>
<proteinExistence type="predicted"/>
<keyword evidence="4" id="KW-1185">Reference proteome</keyword>
<name>A0ABD1V519_9LAMI</name>
<dbReference type="AlphaFoldDB" id="A0ABD1V519"/>
<reference evidence="4" key="1">
    <citation type="submission" date="2024-07" db="EMBL/GenBank/DDBJ databases">
        <title>Two chromosome-level genome assemblies of Korean endemic species Abeliophyllum distichum and Forsythia ovata (Oleaceae).</title>
        <authorList>
            <person name="Jang H."/>
        </authorList>
    </citation>
    <scope>NUCLEOTIDE SEQUENCE [LARGE SCALE GENOMIC DNA]</scope>
</reference>
<evidence type="ECO:0000256" key="2">
    <source>
        <dbReference type="SAM" id="MobiDB-lite"/>
    </source>
</evidence>
<comment type="caution">
    <text evidence="3">The sequence shown here is derived from an EMBL/GenBank/DDBJ whole genome shotgun (WGS) entry which is preliminary data.</text>
</comment>
<keyword evidence="1" id="KW-0175">Coiled coil</keyword>
<gene>
    <name evidence="3" type="ORF">Adt_05632</name>
</gene>
<evidence type="ECO:0000313" key="3">
    <source>
        <dbReference type="EMBL" id="KAL2532281.1"/>
    </source>
</evidence>
<accession>A0ABD1V519</accession>
<feature type="coiled-coil region" evidence="1">
    <location>
        <begin position="153"/>
        <end position="215"/>
    </location>
</feature>
<sequence length="215" mass="23996">MIEEISWEATLEETKCLVVDVGKGEEEEEVVHSSKRPKVGDHLKPTLSRLPKGRKDPFRSLLQGVVILGDAPSESKRREKGKEKFFVDLASSGGEQEASHREKHSRRMFVELIRKVGQRLLNESIQDLDFQDVLGAQAFNNAASTSMKSMNALKEYKKKMARETAKVAEFRTAMDSMIATVDNAKAAYERMSLDLAEAEGNIVALTKKLDDALNA</sequence>